<dbReference type="KEGG" id="ssei:FJR45_10130"/>
<comment type="subcellular location">
    <subcellularLocation>
        <location evidence="5">Cytoplasm</location>
    </subcellularLocation>
</comment>
<dbReference type="GO" id="GO:0005829">
    <property type="term" value="C:cytosol"/>
    <property type="evidence" value="ECO:0007669"/>
    <property type="project" value="TreeGrafter"/>
</dbReference>
<dbReference type="RefSeq" id="WP_193150429.1">
    <property type="nucleotide sequence ID" value="NZ_CP041235.1"/>
</dbReference>
<dbReference type="FunFam" id="2.60.40.4380:FF:000002">
    <property type="entry name" value="Translational regulator CsrA"/>
    <property type="match status" value="1"/>
</dbReference>
<reference evidence="6 7" key="1">
    <citation type="submission" date="2019-06" db="EMBL/GenBank/DDBJ databases">
        <title>Sulfurimonas gotlandica sp. nov., a chemoautotrophic and psychrotolerant epsilonproteobacterium isolated from a pelagic redoxcline, and an emended description of the genus Sulfurimonas.</title>
        <authorList>
            <person name="Wang S."/>
            <person name="Jiang L."/>
            <person name="Shao Z."/>
        </authorList>
    </citation>
    <scope>NUCLEOTIDE SEQUENCE [LARGE SCALE GENOMIC DNA]</scope>
    <source>
        <strain evidence="6 7">S2-6</strain>
    </source>
</reference>
<dbReference type="GO" id="GO:0006402">
    <property type="term" value="P:mRNA catabolic process"/>
    <property type="evidence" value="ECO:0007669"/>
    <property type="project" value="InterPro"/>
</dbReference>
<keyword evidence="2 5" id="KW-0678">Repressor</keyword>
<dbReference type="GO" id="GO:0006109">
    <property type="term" value="P:regulation of carbohydrate metabolic process"/>
    <property type="evidence" value="ECO:0007669"/>
    <property type="project" value="InterPro"/>
</dbReference>
<dbReference type="Gene3D" id="2.60.40.4380">
    <property type="entry name" value="Translational regulator CsrA"/>
    <property type="match status" value="1"/>
</dbReference>
<evidence type="ECO:0000256" key="3">
    <source>
        <dbReference type="ARBA" id="ARBA00022845"/>
    </source>
</evidence>
<proteinExistence type="inferred from homology"/>
<dbReference type="AlphaFoldDB" id="A0A7M1B3G1"/>
<keyword evidence="5" id="KW-1005">Bacterial flagellum biogenesis</keyword>
<organism evidence="6 7">
    <name type="scientific">Sulfurimonas sediminis</name>
    <dbReference type="NCBI Taxonomy" id="2590020"/>
    <lineage>
        <taxon>Bacteria</taxon>
        <taxon>Pseudomonadati</taxon>
        <taxon>Campylobacterota</taxon>
        <taxon>Epsilonproteobacteria</taxon>
        <taxon>Campylobacterales</taxon>
        <taxon>Sulfurimonadaceae</taxon>
        <taxon>Sulfurimonas</taxon>
    </lineage>
</organism>
<sequence>MLVLARKADESIIIGDNIVVKIISVENGVVKLGIDAPKEVAIIRNELIEEVKASNQAASMETVNEDDIVSLNKILGK</sequence>
<comment type="similarity">
    <text evidence="5">Belongs to the CsrA/RsmA family.</text>
</comment>
<evidence type="ECO:0000313" key="7">
    <source>
        <dbReference type="Proteomes" id="UP000593719"/>
    </source>
</evidence>
<dbReference type="InterPro" id="IPR003751">
    <property type="entry name" value="CsrA"/>
</dbReference>
<gene>
    <name evidence="5 6" type="primary">csrA</name>
    <name evidence="6" type="ORF">FJR45_10130</name>
</gene>
<dbReference type="GO" id="GO:0045947">
    <property type="term" value="P:negative regulation of translational initiation"/>
    <property type="evidence" value="ECO:0007669"/>
    <property type="project" value="UniProtKB-UniRule"/>
</dbReference>
<dbReference type="GO" id="GO:0048027">
    <property type="term" value="F:mRNA 5'-UTR binding"/>
    <property type="evidence" value="ECO:0007669"/>
    <property type="project" value="UniProtKB-UniRule"/>
</dbReference>
<keyword evidence="3 5" id="KW-0810">Translation regulation</keyword>
<comment type="subunit">
    <text evidence="5">Homodimer; the beta-strands of each monomer intercalate to form a hydrophobic core, while the alpha-helices form wings that extend away from the core.</text>
</comment>
<dbReference type="InterPro" id="IPR036107">
    <property type="entry name" value="CsrA_sf"/>
</dbReference>
<keyword evidence="4 5" id="KW-0694">RNA-binding</keyword>
<dbReference type="Pfam" id="PF02599">
    <property type="entry name" value="CsrA"/>
    <property type="match status" value="1"/>
</dbReference>
<evidence type="ECO:0000256" key="1">
    <source>
        <dbReference type="ARBA" id="ARBA00022490"/>
    </source>
</evidence>
<accession>A0A7M1B3G1</accession>
<dbReference type="Proteomes" id="UP000593719">
    <property type="component" value="Chromosome"/>
</dbReference>
<evidence type="ECO:0000256" key="2">
    <source>
        <dbReference type="ARBA" id="ARBA00022491"/>
    </source>
</evidence>
<evidence type="ECO:0000256" key="4">
    <source>
        <dbReference type="ARBA" id="ARBA00022884"/>
    </source>
</evidence>
<evidence type="ECO:0000256" key="5">
    <source>
        <dbReference type="HAMAP-Rule" id="MF_00167"/>
    </source>
</evidence>
<dbReference type="SUPFAM" id="SSF117130">
    <property type="entry name" value="CsrA-like"/>
    <property type="match status" value="1"/>
</dbReference>
<dbReference type="HAMAP" id="MF_00167">
    <property type="entry name" value="CsrA"/>
    <property type="match status" value="1"/>
</dbReference>
<dbReference type="GO" id="GO:1902208">
    <property type="term" value="P:regulation of bacterial-type flagellum assembly"/>
    <property type="evidence" value="ECO:0007669"/>
    <property type="project" value="UniProtKB-UniRule"/>
</dbReference>
<dbReference type="EMBL" id="CP041235">
    <property type="protein sequence ID" value="QOP44279.1"/>
    <property type="molecule type" value="Genomic_DNA"/>
</dbReference>
<evidence type="ECO:0000313" key="6">
    <source>
        <dbReference type="EMBL" id="QOP44279.1"/>
    </source>
</evidence>
<dbReference type="NCBIfam" id="TIGR00202">
    <property type="entry name" value="csrA"/>
    <property type="match status" value="1"/>
</dbReference>
<protein>
    <recommendedName>
        <fullName evidence="5">Translational regulator CsrA</fullName>
    </recommendedName>
</protein>
<dbReference type="PANTHER" id="PTHR34984">
    <property type="entry name" value="CARBON STORAGE REGULATOR"/>
    <property type="match status" value="1"/>
</dbReference>
<comment type="function">
    <text evidence="5">A translational regulator that binds mRNA to regulate translation initiation and/or mRNA stability. Usually binds in the 5'-UTR at or near the Shine-Dalgarno sequence preventing ribosome-binding, thus repressing translation. Its main target seems to be the major flagellin gene, while its function is anatagonized by FliW.</text>
</comment>
<dbReference type="PANTHER" id="PTHR34984:SF1">
    <property type="entry name" value="CARBON STORAGE REGULATOR"/>
    <property type="match status" value="1"/>
</dbReference>
<keyword evidence="1 5" id="KW-0963">Cytoplasm</keyword>
<keyword evidence="7" id="KW-1185">Reference proteome</keyword>
<dbReference type="GO" id="GO:0044781">
    <property type="term" value="P:bacterial-type flagellum organization"/>
    <property type="evidence" value="ECO:0007669"/>
    <property type="project" value="UniProtKB-KW"/>
</dbReference>
<name>A0A7M1B3G1_9BACT</name>